<dbReference type="RefSeq" id="WP_181504795.1">
    <property type="nucleotide sequence ID" value="NZ_JACDUK010000005.1"/>
</dbReference>
<evidence type="ECO:0000313" key="4">
    <source>
        <dbReference type="Proteomes" id="UP000522365"/>
    </source>
</evidence>
<dbReference type="InterPro" id="IPR051396">
    <property type="entry name" value="Bact_Antivir_Def_Nuclease"/>
</dbReference>
<accession>A0A7J9P3C6</accession>
<reference evidence="3 4" key="1">
    <citation type="submission" date="2020-07" db="EMBL/GenBank/DDBJ databases">
        <title>Genomic Encyclopedia of Type Strains, Phase IV (KMG-V): Genome sequencing to study the core and pangenomes of soil and plant-associated prokaryotes.</title>
        <authorList>
            <person name="Whitman W."/>
        </authorList>
    </citation>
    <scope>NUCLEOTIDE SEQUENCE [LARGE SCALE GENOMIC DNA]</scope>
    <source>
        <strain evidence="3 4">S1</strain>
    </source>
</reference>
<feature type="domain" description="DUF3696" evidence="1">
    <location>
        <begin position="452"/>
        <end position="496"/>
    </location>
</feature>
<dbReference type="InterPro" id="IPR041685">
    <property type="entry name" value="AAA_GajA/Old/RecF-like"/>
</dbReference>
<dbReference type="SUPFAM" id="SSF52540">
    <property type="entry name" value="P-loop containing nucleoside triphosphate hydrolases"/>
    <property type="match status" value="1"/>
</dbReference>
<dbReference type="AlphaFoldDB" id="A0A7J9P3C6"/>
<sequence length="518" mass="59947">MQSFKLENIKSFKNTPEIELKPINIFVGPNSSGKSSLIRFPVVLNQTVIDENTPLKLFGNLIDYGNFEDVIYNHKGHTISFEIIFDKIRFPVHYEDPKNDFEKNINSVRKLLSTGDLKIKVKLYKDKKIYVDEFALKADNKEILKIKKAGKGLNATYDMKFYFNGVNKYLKKIQMDFVGFIPDIRYGTNETIMDDLCSNIVNKEVDLRKMLYLRQDFPLELESESLNSKGFSKNDIRKIKSNVTKLNLLSNIQRLLNELQYKTRPHLTNIIYIGPFRKSPERIYRDSETNFLNVGVEGENTVLLLKQSEQNEKKGYKTVEKVSEWLYDSLGYSLKLEEIESTQLFKVLISSPNNSTGDNIIDVGYGISQVLPIVTQLYHKRHGNGRWKYHKNSIFIIEQPELHLHPAAQSQLADLFVEKVVSDKRSKLLIETHSEHLIRKLQILVADPECMINSEDIAIYYISKKGKSTESEILRINMNDNGTFADEWPSGFFDKNYELSKQLLLLNLKNNKSKGDEQ</sequence>
<organism evidence="3 4">
    <name type="scientific">Methanococcus maripaludis</name>
    <name type="common">Methanococcus deltae</name>
    <dbReference type="NCBI Taxonomy" id="39152"/>
    <lineage>
        <taxon>Archaea</taxon>
        <taxon>Methanobacteriati</taxon>
        <taxon>Methanobacteriota</taxon>
        <taxon>Methanomada group</taxon>
        <taxon>Methanococci</taxon>
        <taxon>Methanococcales</taxon>
        <taxon>Methanococcaceae</taxon>
        <taxon>Methanococcus</taxon>
    </lineage>
</organism>
<dbReference type="PANTHER" id="PTHR43581:SF2">
    <property type="entry name" value="EXCINUCLEASE ATPASE SUBUNIT"/>
    <property type="match status" value="1"/>
</dbReference>
<dbReference type="InterPro" id="IPR022532">
    <property type="entry name" value="DUF3696"/>
</dbReference>
<comment type="caution">
    <text evidence="3">The sequence shown here is derived from an EMBL/GenBank/DDBJ whole genome shotgun (WGS) entry which is preliminary data.</text>
</comment>
<dbReference type="Gene3D" id="3.40.50.300">
    <property type="entry name" value="P-loop containing nucleotide triphosphate hydrolases"/>
    <property type="match status" value="1"/>
</dbReference>
<proteinExistence type="predicted"/>
<dbReference type="InterPro" id="IPR027417">
    <property type="entry name" value="P-loop_NTPase"/>
</dbReference>
<gene>
    <name evidence="3" type="ORF">HNP89_001912</name>
</gene>
<dbReference type="Proteomes" id="UP000522365">
    <property type="component" value="Unassembled WGS sequence"/>
</dbReference>
<dbReference type="Pfam" id="PF13175">
    <property type="entry name" value="AAA_15"/>
    <property type="match status" value="1"/>
</dbReference>
<evidence type="ECO:0000259" key="1">
    <source>
        <dbReference type="Pfam" id="PF12476"/>
    </source>
</evidence>
<dbReference type="PANTHER" id="PTHR43581">
    <property type="entry name" value="ATP/GTP PHOSPHATASE"/>
    <property type="match status" value="1"/>
</dbReference>
<name>A0A7J9P3C6_METMI</name>
<protein>
    <submittedName>
        <fullName evidence="3">Putative ATPase</fullName>
    </submittedName>
</protein>
<evidence type="ECO:0000259" key="2">
    <source>
        <dbReference type="Pfam" id="PF13175"/>
    </source>
</evidence>
<dbReference type="Pfam" id="PF12476">
    <property type="entry name" value="DUF3696"/>
    <property type="match status" value="1"/>
</dbReference>
<dbReference type="EMBL" id="JACDUK010000005">
    <property type="protein sequence ID" value="MBA2853934.1"/>
    <property type="molecule type" value="Genomic_DNA"/>
</dbReference>
<evidence type="ECO:0000313" key="3">
    <source>
        <dbReference type="EMBL" id="MBA2853934.1"/>
    </source>
</evidence>
<feature type="domain" description="Endonuclease GajA/Old nuclease/RecF-like AAA" evidence="2">
    <location>
        <begin position="2"/>
        <end position="438"/>
    </location>
</feature>